<keyword evidence="4" id="KW-1185">Reference proteome</keyword>
<dbReference type="RefSeq" id="XP_009226246.1">
    <property type="nucleotide sequence ID" value="XM_009227982.1"/>
</dbReference>
<evidence type="ECO:0000256" key="1">
    <source>
        <dbReference type="ARBA" id="ARBA00022801"/>
    </source>
</evidence>
<organism evidence="2">
    <name type="scientific">Gaeumannomyces tritici (strain R3-111a-1)</name>
    <name type="common">Wheat and barley take-all root rot fungus</name>
    <name type="synonym">Gaeumannomyces graminis var. tritici</name>
    <dbReference type="NCBI Taxonomy" id="644352"/>
    <lineage>
        <taxon>Eukaryota</taxon>
        <taxon>Fungi</taxon>
        <taxon>Dikarya</taxon>
        <taxon>Ascomycota</taxon>
        <taxon>Pezizomycotina</taxon>
        <taxon>Sordariomycetes</taxon>
        <taxon>Sordariomycetidae</taxon>
        <taxon>Magnaporthales</taxon>
        <taxon>Magnaporthaceae</taxon>
        <taxon>Gaeumannomyces</taxon>
    </lineage>
</organism>
<dbReference type="GO" id="GO:0006754">
    <property type="term" value="P:ATP biosynthetic process"/>
    <property type="evidence" value="ECO:0007669"/>
    <property type="project" value="TreeGrafter"/>
</dbReference>
<dbReference type="GeneID" id="20350576"/>
<dbReference type="STRING" id="644352.J3P9D6"/>
<reference evidence="2" key="3">
    <citation type="submission" date="2010-09" db="EMBL/GenBank/DDBJ databases">
        <title>Annotation of Gaeumannomyces graminis var. tritici R3-111a-1.</title>
        <authorList>
            <consortium name="The Broad Institute Genome Sequencing Platform"/>
            <person name="Ma L.-J."/>
            <person name="Dead R."/>
            <person name="Young S.K."/>
            <person name="Zeng Q."/>
            <person name="Gargeya S."/>
            <person name="Fitzgerald M."/>
            <person name="Haas B."/>
            <person name="Abouelleil A."/>
            <person name="Alvarado L."/>
            <person name="Arachchi H.M."/>
            <person name="Berlin A."/>
            <person name="Brown A."/>
            <person name="Chapman S.B."/>
            <person name="Chen Z."/>
            <person name="Dunbar C."/>
            <person name="Freedman E."/>
            <person name="Gearin G."/>
            <person name="Gellesch M."/>
            <person name="Goldberg J."/>
            <person name="Griggs A."/>
            <person name="Gujja S."/>
            <person name="Heiman D."/>
            <person name="Howarth C."/>
            <person name="Larson L."/>
            <person name="Lui A."/>
            <person name="MacDonald P.J.P."/>
            <person name="Mehta T."/>
            <person name="Montmayeur A."/>
            <person name="Murphy C."/>
            <person name="Neiman D."/>
            <person name="Pearson M."/>
            <person name="Priest M."/>
            <person name="Roberts A."/>
            <person name="Saif S."/>
            <person name="Shea T."/>
            <person name="Shenoy N."/>
            <person name="Sisk P."/>
            <person name="Stolte C."/>
            <person name="Sykes S."/>
            <person name="Yandava C."/>
            <person name="Wortman J."/>
            <person name="Nusbaum C."/>
            <person name="Birren B."/>
        </authorList>
    </citation>
    <scope>NUCLEOTIDE SEQUENCE</scope>
    <source>
        <strain evidence="2">R3-111a-1</strain>
    </source>
</reference>
<dbReference type="InterPro" id="IPR051325">
    <property type="entry name" value="Nudix_hydrolase_domain"/>
</dbReference>
<dbReference type="OrthoDB" id="10259236at2759"/>
<dbReference type="PANTHER" id="PTHR21340">
    <property type="entry name" value="DIADENOSINE 5,5-P1,P4-TETRAPHOSPHATE PYROPHOSPHOHYDROLASE MUTT"/>
    <property type="match status" value="1"/>
</dbReference>
<dbReference type="SUPFAM" id="SSF55811">
    <property type="entry name" value="Nudix"/>
    <property type="match status" value="1"/>
</dbReference>
<name>J3P9D6_GAET3</name>
<evidence type="ECO:0000313" key="3">
    <source>
        <dbReference type="EnsemblFungi" id="EJT73272"/>
    </source>
</evidence>
<dbReference type="PROSITE" id="PS00893">
    <property type="entry name" value="NUDIX_BOX"/>
    <property type="match status" value="1"/>
</dbReference>
<dbReference type="eggNOG" id="ENOG502S6AN">
    <property type="taxonomic scope" value="Eukaryota"/>
</dbReference>
<dbReference type="HOGENOM" id="CLU_615463_0_0_1"/>
<dbReference type="EMBL" id="GL385399">
    <property type="protein sequence ID" value="EJT73272.1"/>
    <property type="molecule type" value="Genomic_DNA"/>
</dbReference>
<reference evidence="3" key="4">
    <citation type="journal article" date="2015" name="G3 (Bethesda)">
        <title>Genome sequences of three phytopathogenic species of the Magnaporthaceae family of fungi.</title>
        <authorList>
            <person name="Okagaki L.H."/>
            <person name="Nunes C.C."/>
            <person name="Sailsbery J."/>
            <person name="Clay B."/>
            <person name="Brown D."/>
            <person name="John T."/>
            <person name="Oh Y."/>
            <person name="Young N."/>
            <person name="Fitzgerald M."/>
            <person name="Haas B.J."/>
            <person name="Zeng Q."/>
            <person name="Young S."/>
            <person name="Adiconis X."/>
            <person name="Fan L."/>
            <person name="Levin J.Z."/>
            <person name="Mitchell T.K."/>
            <person name="Okubara P.A."/>
            <person name="Farman M.L."/>
            <person name="Kohn L.M."/>
            <person name="Birren B."/>
            <person name="Ma L.-J."/>
            <person name="Dean R.A."/>
        </authorList>
    </citation>
    <scope>NUCLEOTIDE SEQUENCE</scope>
    <source>
        <strain evidence="3">R3-111a-1</strain>
    </source>
</reference>
<evidence type="ECO:0008006" key="5">
    <source>
        <dbReference type="Google" id="ProtNLM"/>
    </source>
</evidence>
<dbReference type="EnsemblFungi" id="EJT73272">
    <property type="protein sequence ID" value="EJT73272"/>
    <property type="gene ID" value="GGTG_10118"/>
</dbReference>
<reference evidence="3" key="5">
    <citation type="submission" date="2018-04" db="UniProtKB">
        <authorList>
            <consortium name="EnsemblFungi"/>
        </authorList>
    </citation>
    <scope>IDENTIFICATION</scope>
    <source>
        <strain evidence="3">R3-111a-1</strain>
    </source>
</reference>
<reference evidence="4" key="1">
    <citation type="submission" date="2010-07" db="EMBL/GenBank/DDBJ databases">
        <title>The genome sequence of Gaeumannomyces graminis var. tritici strain R3-111a-1.</title>
        <authorList>
            <consortium name="The Broad Institute Genome Sequencing Platform"/>
            <person name="Ma L.-J."/>
            <person name="Dead R."/>
            <person name="Young S."/>
            <person name="Zeng Q."/>
            <person name="Koehrsen M."/>
            <person name="Alvarado L."/>
            <person name="Berlin A."/>
            <person name="Chapman S.B."/>
            <person name="Chen Z."/>
            <person name="Freedman E."/>
            <person name="Gellesch M."/>
            <person name="Goldberg J."/>
            <person name="Griggs A."/>
            <person name="Gujja S."/>
            <person name="Heilman E.R."/>
            <person name="Heiman D."/>
            <person name="Hepburn T."/>
            <person name="Howarth C."/>
            <person name="Jen D."/>
            <person name="Larson L."/>
            <person name="Mehta T."/>
            <person name="Neiman D."/>
            <person name="Pearson M."/>
            <person name="Roberts A."/>
            <person name="Saif S."/>
            <person name="Shea T."/>
            <person name="Shenoy N."/>
            <person name="Sisk P."/>
            <person name="Stolte C."/>
            <person name="Sykes S."/>
            <person name="Walk T."/>
            <person name="White J."/>
            <person name="Yandava C."/>
            <person name="Haas B."/>
            <person name="Nusbaum C."/>
            <person name="Birren B."/>
        </authorList>
    </citation>
    <scope>NUCLEOTIDE SEQUENCE [LARGE SCALE GENOMIC DNA]</scope>
    <source>
        <strain evidence="4">R3-111a-1</strain>
    </source>
</reference>
<accession>J3P9D6</accession>
<dbReference type="GO" id="GO:0006167">
    <property type="term" value="P:AMP biosynthetic process"/>
    <property type="evidence" value="ECO:0007669"/>
    <property type="project" value="TreeGrafter"/>
</dbReference>
<dbReference type="GO" id="GO:0004081">
    <property type="term" value="F:bis(5'-nucleosyl)-tetraphosphatase (asymmetrical) activity"/>
    <property type="evidence" value="ECO:0007669"/>
    <property type="project" value="TreeGrafter"/>
</dbReference>
<dbReference type="InterPro" id="IPR015797">
    <property type="entry name" value="NUDIX_hydrolase-like_dom_sf"/>
</dbReference>
<dbReference type="VEuPathDB" id="FungiDB:GGTG_10118"/>
<gene>
    <name evidence="3" type="primary">20350576</name>
    <name evidence="2" type="ORF">GGTG_10118</name>
</gene>
<dbReference type="Proteomes" id="UP000006039">
    <property type="component" value="Unassembled WGS sequence"/>
</dbReference>
<protein>
    <recommendedName>
        <fullName evidence="5">Nudix hydrolase domain-containing protein</fullName>
    </recommendedName>
</protein>
<evidence type="ECO:0000313" key="4">
    <source>
        <dbReference type="Proteomes" id="UP000006039"/>
    </source>
</evidence>
<dbReference type="Gene3D" id="3.90.79.10">
    <property type="entry name" value="Nucleoside Triphosphate Pyrophosphohydrolase"/>
    <property type="match status" value="1"/>
</dbReference>
<evidence type="ECO:0000313" key="2">
    <source>
        <dbReference type="EMBL" id="EJT73272.1"/>
    </source>
</evidence>
<dbReference type="InterPro" id="IPR020084">
    <property type="entry name" value="NUDIX_hydrolase_CS"/>
</dbReference>
<dbReference type="AlphaFoldDB" id="J3P9D6"/>
<sequence>MPSAAPAEYKTLAPYGFEGVGDCTINLQTALECIRDIKSNPFVVTTADGSSSPSESAFSQLNSASTSVNTLSATPVEAFRSCSAYANVLTTLAPNASDSDAFCTALNGAVQAIPKIDQGAAAEAAKSAQGDIANASGSISSAAVLAKRIKLLLAATMTGKPPKPNPLDGVSLLSVVVGCFKPITGDLDIANPGSQAKLLYLSGPPLADIPLLAARFAYLTLSCNPPSWLPAPPSWYGRSTSGPLWTQARQAGSPALRRAIRTPAMAESRFESEQYTSEAFVESVGAVLFRLSSREVCVLHILERDEYVLAKGRRNCGEARQVTALREVTEETGFACRLLPLNMHTRAPPAVETEQLDDQARFYTSICEPFTLQVRRLGESQIKLIWWFVAAVDEETPAGEAPEGDRYAVEFHNYTEVLDKLTFQMDREMVKKAIELVENTYTEST</sequence>
<dbReference type="PANTHER" id="PTHR21340:SF0">
    <property type="entry name" value="BIS(5'-NUCLEOSYL)-TETRAPHOSPHATASE [ASYMMETRICAL]"/>
    <property type="match status" value="1"/>
</dbReference>
<proteinExistence type="predicted"/>
<reference evidence="2" key="2">
    <citation type="submission" date="2010-07" db="EMBL/GenBank/DDBJ databases">
        <authorList>
            <consortium name="The Broad Institute Genome Sequencing Platform"/>
            <consortium name="Broad Institute Genome Sequencing Center for Infectious Disease"/>
            <person name="Ma L.-J."/>
            <person name="Dead R."/>
            <person name="Young S."/>
            <person name="Zeng Q."/>
            <person name="Koehrsen M."/>
            <person name="Alvarado L."/>
            <person name="Berlin A."/>
            <person name="Chapman S.B."/>
            <person name="Chen Z."/>
            <person name="Freedman E."/>
            <person name="Gellesch M."/>
            <person name="Goldberg J."/>
            <person name="Griggs A."/>
            <person name="Gujja S."/>
            <person name="Heilman E.R."/>
            <person name="Heiman D."/>
            <person name="Hepburn T."/>
            <person name="Howarth C."/>
            <person name="Jen D."/>
            <person name="Larson L."/>
            <person name="Mehta T."/>
            <person name="Neiman D."/>
            <person name="Pearson M."/>
            <person name="Roberts A."/>
            <person name="Saif S."/>
            <person name="Shea T."/>
            <person name="Shenoy N."/>
            <person name="Sisk P."/>
            <person name="Stolte C."/>
            <person name="Sykes S."/>
            <person name="Walk T."/>
            <person name="White J."/>
            <person name="Yandava C."/>
            <person name="Haas B."/>
            <person name="Nusbaum C."/>
            <person name="Birren B."/>
        </authorList>
    </citation>
    <scope>NUCLEOTIDE SEQUENCE</scope>
    <source>
        <strain evidence="2">R3-111a-1</strain>
    </source>
</reference>
<keyword evidence="1" id="KW-0378">Hydrolase</keyword>